<feature type="compositionally biased region" description="Basic and acidic residues" evidence="1">
    <location>
        <begin position="138"/>
        <end position="147"/>
    </location>
</feature>
<reference evidence="2 3" key="1">
    <citation type="journal article" date="2021" name="BMC Genomics">
        <title>Datura genome reveals duplications of psychoactive alkaloid biosynthetic genes and high mutation rate following tissue culture.</title>
        <authorList>
            <person name="Rajewski A."/>
            <person name="Carter-House D."/>
            <person name="Stajich J."/>
            <person name="Litt A."/>
        </authorList>
    </citation>
    <scope>NUCLEOTIDE SEQUENCE [LARGE SCALE GENOMIC DNA]</scope>
    <source>
        <strain evidence="2">AR-01</strain>
    </source>
</reference>
<feature type="region of interest" description="Disordered" evidence="1">
    <location>
        <begin position="130"/>
        <end position="180"/>
    </location>
</feature>
<keyword evidence="3" id="KW-1185">Reference proteome</keyword>
<evidence type="ECO:0000313" key="3">
    <source>
        <dbReference type="Proteomes" id="UP000823775"/>
    </source>
</evidence>
<dbReference type="Proteomes" id="UP000823775">
    <property type="component" value="Unassembled WGS sequence"/>
</dbReference>
<evidence type="ECO:0000256" key="1">
    <source>
        <dbReference type="SAM" id="MobiDB-lite"/>
    </source>
</evidence>
<evidence type="ECO:0000313" key="2">
    <source>
        <dbReference type="EMBL" id="MCE3050298.1"/>
    </source>
</evidence>
<feature type="non-terminal residue" evidence="2">
    <location>
        <position position="1"/>
    </location>
</feature>
<proteinExistence type="predicted"/>
<organism evidence="2 3">
    <name type="scientific">Datura stramonium</name>
    <name type="common">Jimsonweed</name>
    <name type="synonym">Common thornapple</name>
    <dbReference type="NCBI Taxonomy" id="4076"/>
    <lineage>
        <taxon>Eukaryota</taxon>
        <taxon>Viridiplantae</taxon>
        <taxon>Streptophyta</taxon>
        <taxon>Embryophyta</taxon>
        <taxon>Tracheophyta</taxon>
        <taxon>Spermatophyta</taxon>
        <taxon>Magnoliopsida</taxon>
        <taxon>eudicotyledons</taxon>
        <taxon>Gunneridae</taxon>
        <taxon>Pentapetalae</taxon>
        <taxon>asterids</taxon>
        <taxon>lamiids</taxon>
        <taxon>Solanales</taxon>
        <taxon>Solanaceae</taxon>
        <taxon>Solanoideae</taxon>
        <taxon>Datureae</taxon>
        <taxon>Datura</taxon>
    </lineage>
</organism>
<name>A0ABS8WLH9_DATST</name>
<accession>A0ABS8WLH9</accession>
<protein>
    <submittedName>
        <fullName evidence="2">Uncharacterized protein</fullName>
    </submittedName>
</protein>
<gene>
    <name evidence="2" type="ORF">HAX54_046852</name>
</gene>
<feature type="compositionally biased region" description="Low complexity" evidence="1">
    <location>
        <begin position="161"/>
        <end position="172"/>
    </location>
</feature>
<comment type="caution">
    <text evidence="2">The sequence shown here is derived from an EMBL/GenBank/DDBJ whole genome shotgun (WGS) entry which is preliminary data.</text>
</comment>
<sequence>WKNQVVDVTKSYDDMNPKIKKRKKEPTISHPPEVTMSPNIQLIDAPPAETRPSSSATPVVPQLAQSISAAWIIQVANITAQNNTRLTSLIELIPDMIKRAIEKALATIYNTVKDLEKRQLQPDLSIFDAPLMEDEALEDKREERDENSPSSHAPAGEEAEIAAMTMKTATTTQSKEAEDG</sequence>
<dbReference type="EMBL" id="JACEIK010007455">
    <property type="protein sequence ID" value="MCE3050298.1"/>
    <property type="molecule type" value="Genomic_DNA"/>
</dbReference>